<dbReference type="AlphaFoldDB" id="A0AAE0YEW8"/>
<name>A0AAE0YEW8_9GAST</name>
<protein>
    <submittedName>
        <fullName evidence="2">Uncharacterized protein</fullName>
    </submittedName>
</protein>
<dbReference type="EMBL" id="JAWDGP010006359">
    <property type="protein sequence ID" value="KAK3742397.1"/>
    <property type="molecule type" value="Genomic_DNA"/>
</dbReference>
<gene>
    <name evidence="2" type="ORF">RRG08_001469</name>
</gene>
<evidence type="ECO:0000313" key="2">
    <source>
        <dbReference type="EMBL" id="KAK3742397.1"/>
    </source>
</evidence>
<evidence type="ECO:0000256" key="1">
    <source>
        <dbReference type="SAM" id="SignalP"/>
    </source>
</evidence>
<sequence length="138" mass="14732">MRIFLSRNLDVLGRGSPRSSSKTEQLGQFCFLFLLYFCSVEASDVQKAIDDAASSFSGVVAVSSLFDEPLTYEANKMDAALCLLNTLDTKAKEQEGAGESTQATVAAMSMTAQAMQDILADSASTLYPSPGATARRLV</sequence>
<accession>A0AAE0YEW8</accession>
<proteinExistence type="predicted"/>
<feature type="signal peptide" evidence="1">
    <location>
        <begin position="1"/>
        <end position="42"/>
    </location>
</feature>
<feature type="chain" id="PRO_5041987754" evidence="1">
    <location>
        <begin position="43"/>
        <end position="138"/>
    </location>
</feature>
<keyword evidence="1" id="KW-0732">Signal</keyword>
<comment type="caution">
    <text evidence="2">The sequence shown here is derived from an EMBL/GenBank/DDBJ whole genome shotgun (WGS) entry which is preliminary data.</text>
</comment>
<dbReference type="Proteomes" id="UP001283361">
    <property type="component" value="Unassembled WGS sequence"/>
</dbReference>
<reference evidence="2" key="1">
    <citation type="journal article" date="2023" name="G3 (Bethesda)">
        <title>A reference genome for the long-term kleptoplast-retaining sea slug Elysia crispata morphotype clarki.</title>
        <authorList>
            <person name="Eastman K.E."/>
            <person name="Pendleton A.L."/>
            <person name="Shaikh M.A."/>
            <person name="Suttiyut T."/>
            <person name="Ogas R."/>
            <person name="Tomko P."/>
            <person name="Gavelis G."/>
            <person name="Widhalm J.R."/>
            <person name="Wisecaver J.H."/>
        </authorList>
    </citation>
    <scope>NUCLEOTIDE SEQUENCE</scope>
    <source>
        <strain evidence="2">ECLA1</strain>
    </source>
</reference>
<keyword evidence="3" id="KW-1185">Reference proteome</keyword>
<organism evidence="2 3">
    <name type="scientific">Elysia crispata</name>
    <name type="common">lettuce slug</name>
    <dbReference type="NCBI Taxonomy" id="231223"/>
    <lineage>
        <taxon>Eukaryota</taxon>
        <taxon>Metazoa</taxon>
        <taxon>Spiralia</taxon>
        <taxon>Lophotrochozoa</taxon>
        <taxon>Mollusca</taxon>
        <taxon>Gastropoda</taxon>
        <taxon>Heterobranchia</taxon>
        <taxon>Euthyneura</taxon>
        <taxon>Panpulmonata</taxon>
        <taxon>Sacoglossa</taxon>
        <taxon>Placobranchoidea</taxon>
        <taxon>Plakobranchidae</taxon>
        <taxon>Elysia</taxon>
    </lineage>
</organism>
<evidence type="ECO:0000313" key="3">
    <source>
        <dbReference type="Proteomes" id="UP001283361"/>
    </source>
</evidence>